<dbReference type="Proteomes" id="UP000239759">
    <property type="component" value="Unassembled WGS sequence"/>
</dbReference>
<dbReference type="EMBL" id="PRKQ01000008">
    <property type="protein sequence ID" value="PPB08278.1"/>
    <property type="molecule type" value="Genomic_DNA"/>
</dbReference>
<evidence type="ECO:0000256" key="1">
    <source>
        <dbReference type="ARBA" id="ARBA00023125"/>
    </source>
</evidence>
<accession>A0AAP8QEU2</accession>
<comment type="caution">
    <text evidence="2">The sequence shown here is derived from an EMBL/GenBank/DDBJ whole genome shotgun (WGS) entry which is preliminary data.</text>
</comment>
<protein>
    <submittedName>
        <fullName evidence="2">Uncharacterized protein</fullName>
    </submittedName>
</protein>
<dbReference type="InterPro" id="IPR010998">
    <property type="entry name" value="Integrase_recombinase_N"/>
</dbReference>
<evidence type="ECO:0000313" key="2">
    <source>
        <dbReference type="EMBL" id="PPB08278.1"/>
    </source>
</evidence>
<dbReference type="InterPro" id="IPR011010">
    <property type="entry name" value="DNA_brk_join_enz"/>
</dbReference>
<evidence type="ECO:0000313" key="3">
    <source>
        <dbReference type="Proteomes" id="UP000239759"/>
    </source>
</evidence>
<keyword evidence="1" id="KW-0238">DNA-binding</keyword>
<dbReference type="Gene3D" id="1.10.150.130">
    <property type="match status" value="1"/>
</dbReference>
<dbReference type="SUPFAM" id="SSF56349">
    <property type="entry name" value="DNA breaking-rejoining enzymes"/>
    <property type="match status" value="1"/>
</dbReference>
<organism evidence="2 3">
    <name type="scientific">Brevibacillus laterosporus</name>
    <name type="common">Bacillus laterosporus</name>
    <dbReference type="NCBI Taxonomy" id="1465"/>
    <lineage>
        <taxon>Bacteria</taxon>
        <taxon>Bacillati</taxon>
        <taxon>Bacillota</taxon>
        <taxon>Bacilli</taxon>
        <taxon>Bacillales</taxon>
        <taxon>Paenibacillaceae</taxon>
        <taxon>Brevibacillus</taxon>
    </lineage>
</organism>
<dbReference type="GO" id="GO:0003677">
    <property type="term" value="F:DNA binding"/>
    <property type="evidence" value="ECO:0007669"/>
    <property type="project" value="UniProtKB-KW"/>
</dbReference>
<gene>
    <name evidence="2" type="ORF">C4A77_08850</name>
</gene>
<reference evidence="2 3" key="1">
    <citation type="submission" date="2018-02" db="EMBL/GenBank/DDBJ databases">
        <title>Comparative analysis of genomes of three Brevibacillus laterosporus strains producers of potent antimicrobials isolated from silage.</title>
        <authorList>
            <person name="Kojic M."/>
            <person name="Miljkovic M."/>
            <person name="Studholme D."/>
            <person name="Filipic B."/>
        </authorList>
    </citation>
    <scope>NUCLEOTIDE SEQUENCE [LARGE SCALE GENOMIC DNA]</scope>
    <source>
        <strain evidence="2 3">BGSP11</strain>
    </source>
</reference>
<proteinExistence type="predicted"/>
<name>A0AAP8QEU2_BRELA</name>
<sequence length="105" mass="12347">MEYRIVNYAKTSTRATTHHVYKKRVKRYVIPKIGRIKLKDFKDYMYGDLLKDGAKHRKGGISPITIPHIHGLVHKALQNDERWQIVSRNVARLVELLRVEKRNNG</sequence>
<dbReference type="AlphaFoldDB" id="A0AAP8QEU2"/>
<dbReference type="RefSeq" id="WP_104031532.1">
    <property type="nucleotide sequence ID" value="NZ_JANSGY010000005.1"/>
</dbReference>